<dbReference type="PANTHER" id="PTHR43046:SF14">
    <property type="entry name" value="MUTT_NUDIX FAMILY PROTEIN"/>
    <property type="match status" value="1"/>
</dbReference>
<dbReference type="InterPro" id="IPR015797">
    <property type="entry name" value="NUDIX_hydrolase-like_dom_sf"/>
</dbReference>
<dbReference type="InterPro" id="IPR000086">
    <property type="entry name" value="NUDIX_hydrolase_dom"/>
</dbReference>
<dbReference type="PROSITE" id="PS00893">
    <property type="entry name" value="NUDIX_BOX"/>
    <property type="match status" value="1"/>
</dbReference>
<dbReference type="Pfam" id="PF00293">
    <property type="entry name" value="NUDIX"/>
    <property type="match status" value="1"/>
</dbReference>
<evidence type="ECO:0000313" key="6">
    <source>
        <dbReference type="Proteomes" id="UP000295701"/>
    </source>
</evidence>
<dbReference type="InterPro" id="IPR020476">
    <property type="entry name" value="Nudix_hydrolase"/>
</dbReference>
<dbReference type="EMBL" id="SNAA01000018">
    <property type="protein sequence ID" value="TDL76217.1"/>
    <property type="molecule type" value="Genomic_DNA"/>
</dbReference>
<reference evidence="5 6" key="1">
    <citation type="submission" date="2019-03" db="EMBL/GenBank/DDBJ databases">
        <title>Primorskyibacter sp. SS33 isolated from sediments.</title>
        <authorList>
            <person name="Xunke S."/>
        </authorList>
    </citation>
    <scope>NUCLEOTIDE SEQUENCE [LARGE SCALE GENOMIC DNA]</scope>
    <source>
        <strain evidence="5 6">SS33</strain>
    </source>
</reference>
<comment type="similarity">
    <text evidence="3">Belongs to the Nudix hydrolase family.</text>
</comment>
<comment type="cofactor">
    <cofactor evidence="1">
        <name>Mg(2+)</name>
        <dbReference type="ChEBI" id="CHEBI:18420"/>
    </cofactor>
</comment>
<dbReference type="OrthoDB" id="289720at2"/>
<feature type="domain" description="Nudix hydrolase" evidence="4">
    <location>
        <begin position="1"/>
        <end position="135"/>
    </location>
</feature>
<organism evidence="5 6">
    <name type="scientific">Palleronia sediminis</name>
    <dbReference type="NCBI Taxonomy" id="2547833"/>
    <lineage>
        <taxon>Bacteria</taxon>
        <taxon>Pseudomonadati</taxon>
        <taxon>Pseudomonadota</taxon>
        <taxon>Alphaproteobacteria</taxon>
        <taxon>Rhodobacterales</taxon>
        <taxon>Roseobacteraceae</taxon>
        <taxon>Palleronia</taxon>
    </lineage>
</organism>
<dbReference type="SUPFAM" id="SSF55811">
    <property type="entry name" value="Nudix"/>
    <property type="match status" value="1"/>
</dbReference>
<accession>A0A4R6A1C6</accession>
<evidence type="ECO:0000256" key="2">
    <source>
        <dbReference type="ARBA" id="ARBA00022801"/>
    </source>
</evidence>
<dbReference type="PRINTS" id="PR00502">
    <property type="entry name" value="NUDIXFAMILY"/>
</dbReference>
<dbReference type="Proteomes" id="UP000295701">
    <property type="component" value="Unassembled WGS sequence"/>
</dbReference>
<dbReference type="Gene3D" id="3.90.79.10">
    <property type="entry name" value="Nucleoside Triphosphate Pyrophosphohydrolase"/>
    <property type="match status" value="1"/>
</dbReference>
<name>A0A4R6A1C6_9RHOB</name>
<sequence length="141" mass="15152">MTGRTVAPFGGAKLAILSGGAVVTLLRDADPAIPWPGFWDLPGGGREGGETPRDCALRETREEVGLIVPRAAIVWERRRPRPGGETVFLVALWPGLGTDALRLGDEGQEARLMPIAEFLCREDAVPMFQTDLAAYLAAERG</sequence>
<gene>
    <name evidence="5" type="ORF">E2L08_14045</name>
</gene>
<evidence type="ECO:0000256" key="3">
    <source>
        <dbReference type="RuleBase" id="RU003476"/>
    </source>
</evidence>
<evidence type="ECO:0000313" key="5">
    <source>
        <dbReference type="EMBL" id="TDL76217.1"/>
    </source>
</evidence>
<dbReference type="GO" id="GO:0016787">
    <property type="term" value="F:hydrolase activity"/>
    <property type="evidence" value="ECO:0007669"/>
    <property type="project" value="UniProtKB-KW"/>
</dbReference>
<evidence type="ECO:0000256" key="1">
    <source>
        <dbReference type="ARBA" id="ARBA00001946"/>
    </source>
</evidence>
<evidence type="ECO:0000259" key="4">
    <source>
        <dbReference type="PROSITE" id="PS51462"/>
    </source>
</evidence>
<dbReference type="PROSITE" id="PS51462">
    <property type="entry name" value="NUDIX"/>
    <property type="match status" value="1"/>
</dbReference>
<dbReference type="PANTHER" id="PTHR43046">
    <property type="entry name" value="GDP-MANNOSE MANNOSYL HYDROLASE"/>
    <property type="match status" value="1"/>
</dbReference>
<keyword evidence="6" id="KW-1185">Reference proteome</keyword>
<comment type="caution">
    <text evidence="5">The sequence shown here is derived from an EMBL/GenBank/DDBJ whole genome shotgun (WGS) entry which is preliminary data.</text>
</comment>
<protein>
    <submittedName>
        <fullName evidence="5">NUDIX domain-containing protein</fullName>
    </submittedName>
</protein>
<keyword evidence="2 3" id="KW-0378">Hydrolase</keyword>
<dbReference type="InterPro" id="IPR020084">
    <property type="entry name" value="NUDIX_hydrolase_CS"/>
</dbReference>
<proteinExistence type="inferred from homology"/>
<dbReference type="AlphaFoldDB" id="A0A4R6A1C6"/>